<sequence>MKKLPLVLIGFLVAIVLISGMADQVRHSDVHGKQHDILSQYSSYISEKDISDDKPSPTQSDLDISKDEKVFLSENIAKSTEMVERLEVTVAALERDGNDVQELEQMINDYASLVSESNDYLSKADASSSSSDEIKYLAMSRDKIILADKELKDIFNIIHSYLPGPVELSEDQTLTLEGDGIVILSGDIDVDLGLSEGKFSIVDFSGDLMVDADQLSSYETMPDQVVIPDSQESPHNMVSYNDASGNVTVSGSLITVAVMGNDLSLIVEGTGEAELFGNGTYSLENSSSQEEGIWIPSIFEMK</sequence>
<dbReference type="EMBL" id="FOUJ01000005">
    <property type="protein sequence ID" value="SFM78194.1"/>
    <property type="molecule type" value="Genomic_DNA"/>
</dbReference>
<evidence type="ECO:0000256" key="1">
    <source>
        <dbReference type="SAM" id="Coils"/>
    </source>
</evidence>
<proteinExistence type="predicted"/>
<dbReference type="OrthoDB" id="125627at2157"/>
<keyword evidence="1" id="KW-0175">Coiled coil</keyword>
<dbReference type="Proteomes" id="UP000198535">
    <property type="component" value="Unassembled WGS sequence"/>
</dbReference>
<reference evidence="3" key="1">
    <citation type="submission" date="2016-10" db="EMBL/GenBank/DDBJ databases">
        <authorList>
            <person name="Varghese N."/>
            <person name="Submissions S."/>
        </authorList>
    </citation>
    <scope>NUCLEOTIDE SEQUENCE [LARGE SCALE GENOMIC DNA]</scope>
    <source>
        <strain evidence="3">Mob M</strain>
    </source>
</reference>
<name>A0A1I4TN61_9EURY</name>
<dbReference type="RefSeq" id="WP_091937157.1">
    <property type="nucleotide sequence ID" value="NZ_FOUJ01000005.1"/>
</dbReference>
<evidence type="ECO:0000313" key="3">
    <source>
        <dbReference type="Proteomes" id="UP000198535"/>
    </source>
</evidence>
<keyword evidence="3" id="KW-1185">Reference proteome</keyword>
<dbReference type="AlphaFoldDB" id="A0A1I4TN61"/>
<evidence type="ECO:0000313" key="2">
    <source>
        <dbReference type="EMBL" id="SFM78194.1"/>
    </source>
</evidence>
<protein>
    <submittedName>
        <fullName evidence="2">Uncharacterized protein</fullName>
    </submittedName>
</protein>
<organism evidence="2 3">
    <name type="scientific">Methanolobus profundi</name>
    <dbReference type="NCBI Taxonomy" id="487685"/>
    <lineage>
        <taxon>Archaea</taxon>
        <taxon>Methanobacteriati</taxon>
        <taxon>Methanobacteriota</taxon>
        <taxon>Stenosarchaea group</taxon>
        <taxon>Methanomicrobia</taxon>
        <taxon>Methanosarcinales</taxon>
        <taxon>Methanosarcinaceae</taxon>
        <taxon>Methanolobus</taxon>
    </lineage>
</organism>
<feature type="coiled-coil region" evidence="1">
    <location>
        <begin position="76"/>
        <end position="103"/>
    </location>
</feature>
<accession>A0A1I4TN61</accession>
<gene>
    <name evidence="2" type="ORF">SAMN04488696_2360</name>
</gene>